<gene>
    <name evidence="1" type="ORF">DSO57_1012133</name>
</gene>
<keyword evidence="2" id="KW-1185">Reference proteome</keyword>
<evidence type="ECO:0000313" key="2">
    <source>
        <dbReference type="Proteomes" id="UP001165960"/>
    </source>
</evidence>
<protein>
    <submittedName>
        <fullName evidence="1">Uncharacterized protein</fullName>
    </submittedName>
</protein>
<evidence type="ECO:0000313" key="1">
    <source>
        <dbReference type="EMBL" id="KAJ9070077.1"/>
    </source>
</evidence>
<dbReference type="Proteomes" id="UP001165960">
    <property type="component" value="Unassembled WGS sequence"/>
</dbReference>
<comment type="caution">
    <text evidence="1">The sequence shown here is derived from an EMBL/GenBank/DDBJ whole genome shotgun (WGS) entry which is preliminary data.</text>
</comment>
<dbReference type="EMBL" id="QTSX02003593">
    <property type="protein sequence ID" value="KAJ9070077.1"/>
    <property type="molecule type" value="Genomic_DNA"/>
</dbReference>
<sequence>MELPVTPEPMPASSPNLPTNNSGKLFGIVYITLTGVIDTIILAASPWSWVGKSTSYLLKLAPLLWWALPAKNLAQFTPENNRLAAQDWIPDMGEDSMGPVWVAQCTTFLHILFFL</sequence>
<accession>A0ACC2T6A9</accession>
<proteinExistence type="predicted"/>
<organism evidence="1 2">
    <name type="scientific">Entomophthora muscae</name>
    <dbReference type="NCBI Taxonomy" id="34485"/>
    <lineage>
        <taxon>Eukaryota</taxon>
        <taxon>Fungi</taxon>
        <taxon>Fungi incertae sedis</taxon>
        <taxon>Zoopagomycota</taxon>
        <taxon>Entomophthoromycotina</taxon>
        <taxon>Entomophthoromycetes</taxon>
        <taxon>Entomophthorales</taxon>
        <taxon>Entomophthoraceae</taxon>
        <taxon>Entomophthora</taxon>
    </lineage>
</organism>
<name>A0ACC2T6A9_9FUNG</name>
<reference evidence="1" key="1">
    <citation type="submission" date="2022-04" db="EMBL/GenBank/DDBJ databases">
        <title>Genome of the entomopathogenic fungus Entomophthora muscae.</title>
        <authorList>
            <person name="Elya C."/>
            <person name="Lovett B.R."/>
            <person name="Lee E."/>
            <person name="Macias A.M."/>
            <person name="Hajek A.E."/>
            <person name="De Bivort B.L."/>
            <person name="Kasson M.T."/>
            <person name="De Fine Licht H.H."/>
            <person name="Stajich J.E."/>
        </authorList>
    </citation>
    <scope>NUCLEOTIDE SEQUENCE</scope>
    <source>
        <strain evidence="1">Berkeley</strain>
    </source>
</reference>